<evidence type="ECO:0000256" key="2">
    <source>
        <dbReference type="ARBA" id="ARBA00022857"/>
    </source>
</evidence>
<keyword evidence="2" id="KW-0521">NADP</keyword>
<gene>
    <name evidence="5" type="ORF">P5G50_05390</name>
</gene>
<evidence type="ECO:0000313" key="5">
    <source>
        <dbReference type="EMBL" id="MDN4613882.1"/>
    </source>
</evidence>
<dbReference type="Pfam" id="PF01872">
    <property type="entry name" value="RibD_C"/>
    <property type="match status" value="1"/>
</dbReference>
<evidence type="ECO:0000259" key="4">
    <source>
        <dbReference type="Pfam" id="PF01872"/>
    </source>
</evidence>
<dbReference type="SUPFAM" id="SSF53597">
    <property type="entry name" value="Dihydrofolate reductase-like"/>
    <property type="match status" value="1"/>
</dbReference>
<sequence length="232" mass="25194">MTARPYVTVSCAISLDGYLDTASPPRLALSNADDFDRVDELRSHHDAILVGARTVRLDNPRLLVRSGERQERRAAAGRAPSPVKATVTATGELDPSAAFFTQGDTPKLVYCPRGDADRIRARLGDRATVVPLGEEVRMADLLTDLGERGLHRLLVEGGGRTLTQFLCDDLVDELQVAVAPLFVGDRRAPRFVGEGAFPWNGERRAVLAETRAVGDVVLLRYALSERFEGAGS</sequence>
<dbReference type="InterPro" id="IPR002734">
    <property type="entry name" value="RibDG_C"/>
</dbReference>
<dbReference type="Gene3D" id="3.40.430.10">
    <property type="entry name" value="Dihydrofolate Reductase, subunit A"/>
    <property type="match status" value="1"/>
</dbReference>
<keyword evidence="3" id="KW-0560">Oxidoreductase</keyword>
<keyword evidence="6" id="KW-1185">Reference proteome</keyword>
<dbReference type="InterPro" id="IPR024072">
    <property type="entry name" value="DHFR-like_dom_sf"/>
</dbReference>
<proteinExistence type="predicted"/>
<evidence type="ECO:0000256" key="3">
    <source>
        <dbReference type="ARBA" id="ARBA00023002"/>
    </source>
</evidence>
<reference evidence="5" key="1">
    <citation type="submission" date="2023-06" db="EMBL/GenBank/DDBJ databases">
        <title>MT1 and MT2 Draft Genomes of Novel Species.</title>
        <authorList>
            <person name="Venkateswaran K."/>
        </authorList>
    </citation>
    <scope>NUCLEOTIDE SEQUENCE</scope>
    <source>
        <strain evidence="5">F6_8S_P_1B</strain>
    </source>
</reference>
<evidence type="ECO:0000256" key="1">
    <source>
        <dbReference type="ARBA" id="ARBA00005104"/>
    </source>
</evidence>
<accession>A0ABT8KA10</accession>
<evidence type="ECO:0000313" key="6">
    <source>
        <dbReference type="Proteomes" id="UP001174208"/>
    </source>
</evidence>
<dbReference type="PANTHER" id="PTHR38011:SF7">
    <property type="entry name" value="2,5-DIAMINO-6-RIBOSYLAMINO-4(3H)-PYRIMIDINONE 5'-PHOSPHATE REDUCTASE"/>
    <property type="match status" value="1"/>
</dbReference>
<dbReference type="RefSeq" id="WP_301210301.1">
    <property type="nucleotide sequence ID" value="NZ_JAROCF010000001.1"/>
</dbReference>
<dbReference type="InterPro" id="IPR050765">
    <property type="entry name" value="Riboflavin_Biosynth_HTPR"/>
</dbReference>
<comment type="pathway">
    <text evidence="1">Cofactor biosynthesis; riboflavin biosynthesis.</text>
</comment>
<protein>
    <submittedName>
        <fullName evidence="5">Dihydrofolate reductase family protein</fullName>
    </submittedName>
</protein>
<organism evidence="5 6">
    <name type="scientific">Leifsonia williamsii</name>
    <dbReference type="NCBI Taxonomy" id="3035919"/>
    <lineage>
        <taxon>Bacteria</taxon>
        <taxon>Bacillati</taxon>
        <taxon>Actinomycetota</taxon>
        <taxon>Actinomycetes</taxon>
        <taxon>Micrococcales</taxon>
        <taxon>Microbacteriaceae</taxon>
        <taxon>Leifsonia</taxon>
    </lineage>
</organism>
<comment type="caution">
    <text evidence="5">The sequence shown here is derived from an EMBL/GenBank/DDBJ whole genome shotgun (WGS) entry which is preliminary data.</text>
</comment>
<feature type="domain" description="Bacterial bifunctional deaminase-reductase C-terminal" evidence="4">
    <location>
        <begin position="5"/>
        <end position="217"/>
    </location>
</feature>
<dbReference type="PANTHER" id="PTHR38011">
    <property type="entry name" value="DIHYDROFOLATE REDUCTASE FAMILY PROTEIN (AFU_ORTHOLOGUE AFUA_8G06820)"/>
    <property type="match status" value="1"/>
</dbReference>
<dbReference type="EMBL" id="JAROCF010000001">
    <property type="protein sequence ID" value="MDN4613882.1"/>
    <property type="molecule type" value="Genomic_DNA"/>
</dbReference>
<name>A0ABT8KA10_9MICO</name>
<dbReference type="Proteomes" id="UP001174208">
    <property type="component" value="Unassembled WGS sequence"/>
</dbReference>